<protein>
    <submittedName>
        <fullName evidence="1">Plc-like phosphodiesterase</fullName>
    </submittedName>
</protein>
<dbReference type="AlphaFoldDB" id="A0A9P3PZI9"/>
<organism evidence="1 2">
    <name type="scientific">Lyophyllum shimeji</name>
    <name type="common">Hon-shimeji</name>
    <name type="synonym">Tricholoma shimeji</name>
    <dbReference type="NCBI Taxonomy" id="47721"/>
    <lineage>
        <taxon>Eukaryota</taxon>
        <taxon>Fungi</taxon>
        <taxon>Dikarya</taxon>
        <taxon>Basidiomycota</taxon>
        <taxon>Agaricomycotina</taxon>
        <taxon>Agaricomycetes</taxon>
        <taxon>Agaricomycetidae</taxon>
        <taxon>Agaricales</taxon>
        <taxon>Tricholomatineae</taxon>
        <taxon>Lyophyllaceae</taxon>
        <taxon>Lyophyllum</taxon>
    </lineage>
</organism>
<keyword evidence="2" id="KW-1185">Reference proteome</keyword>
<reference evidence="1" key="1">
    <citation type="submission" date="2022-07" db="EMBL/GenBank/DDBJ databases">
        <title>The genome of Lyophyllum shimeji provides insight into the initial evolution of ectomycorrhizal fungal genome.</title>
        <authorList>
            <person name="Kobayashi Y."/>
            <person name="Shibata T."/>
            <person name="Hirakawa H."/>
            <person name="Shigenobu S."/>
            <person name="Nishiyama T."/>
            <person name="Yamada A."/>
            <person name="Hasebe M."/>
            <person name="Kawaguchi M."/>
        </authorList>
    </citation>
    <scope>NUCLEOTIDE SEQUENCE</scope>
    <source>
        <strain evidence="1">AT787</strain>
    </source>
</reference>
<dbReference type="SUPFAM" id="SSF51695">
    <property type="entry name" value="PLC-like phosphodiesterases"/>
    <property type="match status" value="1"/>
</dbReference>
<dbReference type="Gene3D" id="3.20.20.190">
    <property type="entry name" value="Phosphatidylinositol (PI) phosphodiesterase"/>
    <property type="match status" value="1"/>
</dbReference>
<dbReference type="GO" id="GO:0008081">
    <property type="term" value="F:phosphoric diester hydrolase activity"/>
    <property type="evidence" value="ECO:0007669"/>
    <property type="project" value="InterPro"/>
</dbReference>
<accession>A0A9P3PZI9</accession>
<dbReference type="Pfam" id="PF26146">
    <property type="entry name" value="PI-PLC_X"/>
    <property type="match status" value="1"/>
</dbReference>
<dbReference type="Proteomes" id="UP001063166">
    <property type="component" value="Unassembled WGS sequence"/>
</dbReference>
<dbReference type="PANTHER" id="PTHR13593">
    <property type="match status" value="1"/>
</dbReference>
<dbReference type="InterPro" id="IPR051057">
    <property type="entry name" value="PI-PLC_domain"/>
</dbReference>
<proteinExistence type="predicted"/>
<evidence type="ECO:0000313" key="2">
    <source>
        <dbReference type="Proteomes" id="UP001063166"/>
    </source>
</evidence>
<comment type="caution">
    <text evidence="1">The sequence shown here is derived from an EMBL/GenBank/DDBJ whole genome shotgun (WGS) entry which is preliminary data.</text>
</comment>
<dbReference type="InterPro" id="IPR017946">
    <property type="entry name" value="PLC-like_Pdiesterase_TIM-brl"/>
</dbReference>
<dbReference type="OrthoDB" id="7984201at2759"/>
<name>A0A9P3PZI9_LYOSH</name>
<dbReference type="GO" id="GO:0006629">
    <property type="term" value="P:lipid metabolic process"/>
    <property type="evidence" value="ECO:0007669"/>
    <property type="project" value="InterPro"/>
</dbReference>
<sequence>MGRVPDLLTGSSSVRIDPSTKNDRLWDPLALSRDQEVNITTQLSLGVRLLQAQAHLNNGELHFCHTNCLLFDGGRVVDYLKLVKSFLDANPNEVLTLLFTNPEGLSVGTVWKPAFDEAGITSLAYVPPIIPIKQSRWPTLGEMIDSGKRVVVFMDANTNTTLVDFILPEFEMIWETPFSVTDPNFPCSVNRIHGPFTTEDHMYMINHSLNKDILDTGIIVSDPLDAATTNGITSIMDHVNDCAPLGAGRAPTFILLDFVNIGKGLVAADILNGFAVPTNDTASPGIGGSVNGFIEHALSREEVVRAVLLVLVLVFAI</sequence>
<dbReference type="PANTHER" id="PTHR13593:SF140">
    <property type="entry name" value="PLC-LIKE PHOSPHODIESTERASE"/>
    <property type="match status" value="1"/>
</dbReference>
<dbReference type="EMBL" id="BRPK01000017">
    <property type="protein sequence ID" value="GLB44418.1"/>
    <property type="molecule type" value="Genomic_DNA"/>
</dbReference>
<evidence type="ECO:0000313" key="1">
    <source>
        <dbReference type="EMBL" id="GLB44418.1"/>
    </source>
</evidence>
<gene>
    <name evidence="1" type="ORF">LshimejAT787_1700450</name>
</gene>